<feature type="transmembrane region" description="Helical" evidence="2">
    <location>
        <begin position="71"/>
        <end position="90"/>
    </location>
</feature>
<keyword evidence="2" id="KW-0472">Membrane</keyword>
<protein>
    <submittedName>
        <fullName evidence="3">DUF2244 domain-containing protein</fullName>
    </submittedName>
</protein>
<feature type="transmembrane region" description="Helical" evidence="2">
    <location>
        <begin position="47"/>
        <end position="65"/>
    </location>
</feature>
<organism evidence="3 4">
    <name type="scientific">Halovulum dunhuangense</name>
    <dbReference type="NCBI Taxonomy" id="1505036"/>
    <lineage>
        <taxon>Bacteria</taxon>
        <taxon>Pseudomonadati</taxon>
        <taxon>Pseudomonadota</taxon>
        <taxon>Alphaproteobacteria</taxon>
        <taxon>Rhodobacterales</taxon>
        <taxon>Paracoccaceae</taxon>
        <taxon>Halovulum</taxon>
    </lineage>
</organism>
<keyword evidence="2" id="KW-1133">Transmembrane helix</keyword>
<evidence type="ECO:0000256" key="2">
    <source>
        <dbReference type="SAM" id="Phobius"/>
    </source>
</evidence>
<comment type="caution">
    <text evidence="3">The sequence shown here is derived from an EMBL/GenBank/DDBJ whole genome shotgun (WGS) entry which is preliminary data.</text>
</comment>
<evidence type="ECO:0000313" key="4">
    <source>
        <dbReference type="Proteomes" id="UP000572377"/>
    </source>
</evidence>
<keyword evidence="4" id="KW-1185">Reference proteome</keyword>
<dbReference type="Proteomes" id="UP000572377">
    <property type="component" value="Unassembled WGS sequence"/>
</dbReference>
<evidence type="ECO:0000256" key="1">
    <source>
        <dbReference type="SAM" id="MobiDB-lite"/>
    </source>
</evidence>
<keyword evidence="2" id="KW-0812">Transmembrane</keyword>
<sequence>MPDPDTTTTPEAGGSPPASAVQDPYDRDDPPAFQLTLWPHRSLSIDGFRQVLIFVAAALAIPLIPFLGTPVAWGLLPFLVGALIALYAAIRRSYRDGELREELRIWPDLITVVRTEPKGGVHRWHANPYWVTVRIHDRARIENYLTLKGNGREIELGAFLSPEERLTLRDDLDRALHALPRP</sequence>
<reference evidence="3 4" key="1">
    <citation type="submission" date="2020-05" db="EMBL/GenBank/DDBJ databases">
        <title>Gimesia benthica sp. nov., a novel planctomycete isolated from a deep-sea water sample of the Northwest Indian Ocean.</title>
        <authorList>
            <person name="Wang J."/>
            <person name="Ruan C."/>
            <person name="Song L."/>
            <person name="Zhu Y."/>
            <person name="Li A."/>
            <person name="Zheng X."/>
            <person name="Wang L."/>
            <person name="Lu Z."/>
            <person name="Huang Y."/>
            <person name="Du W."/>
            <person name="Zhou Y."/>
            <person name="Huang L."/>
            <person name="Dai X."/>
        </authorList>
    </citation>
    <scope>NUCLEOTIDE SEQUENCE [LARGE SCALE GENOMIC DNA]</scope>
    <source>
        <strain evidence="3 4">YYQ-30</strain>
    </source>
</reference>
<feature type="region of interest" description="Disordered" evidence="1">
    <location>
        <begin position="1"/>
        <end position="25"/>
    </location>
</feature>
<dbReference type="EMBL" id="JABFBC010000002">
    <property type="protein sequence ID" value="NNU80929.1"/>
    <property type="molecule type" value="Genomic_DNA"/>
</dbReference>
<dbReference type="InterPro" id="IPR019253">
    <property type="entry name" value="DUF2244_TM"/>
</dbReference>
<feature type="compositionally biased region" description="Polar residues" evidence="1">
    <location>
        <begin position="1"/>
        <end position="10"/>
    </location>
</feature>
<dbReference type="AlphaFoldDB" id="A0A849L3M9"/>
<dbReference type="RefSeq" id="WP_171325428.1">
    <property type="nucleotide sequence ID" value="NZ_JABFBC010000002.1"/>
</dbReference>
<evidence type="ECO:0000313" key="3">
    <source>
        <dbReference type="EMBL" id="NNU80929.1"/>
    </source>
</evidence>
<dbReference type="Pfam" id="PF10003">
    <property type="entry name" value="DUF2244"/>
    <property type="match status" value="1"/>
</dbReference>
<proteinExistence type="predicted"/>
<accession>A0A849L3M9</accession>
<name>A0A849L3M9_9RHOB</name>
<gene>
    <name evidence="3" type="ORF">HMH01_10820</name>
</gene>